<comment type="caution">
    <text evidence="1">The sequence shown here is derived from an EMBL/GenBank/DDBJ whole genome shotgun (WGS) entry which is preliminary data.</text>
</comment>
<keyword evidence="2" id="KW-1185">Reference proteome</keyword>
<organism evidence="1 2">
    <name type="scientific">Terrilactibacillus tamarindi</name>
    <dbReference type="NCBI Taxonomy" id="2599694"/>
    <lineage>
        <taxon>Bacteria</taxon>
        <taxon>Bacillati</taxon>
        <taxon>Bacillota</taxon>
        <taxon>Bacilli</taxon>
        <taxon>Bacillales</taxon>
        <taxon>Bacillaceae</taxon>
        <taxon>Terrilactibacillus</taxon>
    </lineage>
</organism>
<reference evidence="1 2" key="1">
    <citation type="submission" date="2019-11" db="EMBL/GenBank/DDBJ databases">
        <title>Terrilactibacillus tamarindus sp. nov. BCM23-1 isolated from bark of Tamarindus indica.</title>
        <authorList>
            <person name="Kingkaew E."/>
            <person name="Tanasupawat S."/>
        </authorList>
    </citation>
    <scope>NUCLEOTIDE SEQUENCE [LARGE SCALE GENOMIC DNA]</scope>
    <source>
        <strain evidence="1 2">BCM23-1</strain>
    </source>
</reference>
<dbReference type="RefSeq" id="WP_155217758.1">
    <property type="nucleotide sequence ID" value="NZ_WNHB01000007.1"/>
</dbReference>
<protein>
    <submittedName>
        <fullName evidence="1">Uncharacterized protein</fullName>
    </submittedName>
</protein>
<sequence>MYGEIISKLINGDKQIVDDFVRAKYIWDKFFDEKGISTDDISNLSRNFLYQDAAFTEEFGNRLGVRLFVLSGLYQFYPFGGNNETLAKKLLQGIQDSSISSESKMLFVNYGKVENLI</sequence>
<name>A0A6N8CU40_9BACI</name>
<dbReference type="EMBL" id="WNHB01000007">
    <property type="protein sequence ID" value="MTT31566.1"/>
    <property type="molecule type" value="Genomic_DNA"/>
</dbReference>
<evidence type="ECO:0000313" key="2">
    <source>
        <dbReference type="Proteomes" id="UP000440978"/>
    </source>
</evidence>
<gene>
    <name evidence="1" type="ORF">GMB86_06000</name>
</gene>
<dbReference type="AlphaFoldDB" id="A0A6N8CU40"/>
<evidence type="ECO:0000313" key="1">
    <source>
        <dbReference type="EMBL" id="MTT31566.1"/>
    </source>
</evidence>
<proteinExistence type="predicted"/>
<accession>A0A6N8CU40</accession>
<dbReference type="Proteomes" id="UP000440978">
    <property type="component" value="Unassembled WGS sequence"/>
</dbReference>